<proteinExistence type="predicted"/>
<reference evidence="1 2" key="2">
    <citation type="submission" date="2018-11" db="EMBL/GenBank/DDBJ databases">
        <authorList>
            <consortium name="Pathogen Informatics"/>
        </authorList>
    </citation>
    <scope>NUCLEOTIDE SEQUENCE [LARGE SCALE GENOMIC DNA]</scope>
    <source>
        <strain evidence="1">Dakar</strain>
        <strain evidence="2">Dakar, Senegal</strain>
    </source>
</reference>
<gene>
    <name evidence="1" type="ORF">SCUD_LOCUS19794</name>
</gene>
<keyword evidence="2" id="KW-1185">Reference proteome</keyword>
<name>A0A183KXJ7_9TREM</name>
<protein>
    <submittedName>
        <fullName evidence="3">Myosin motor domain-containing protein</fullName>
    </submittedName>
</protein>
<dbReference type="Proteomes" id="UP000279833">
    <property type="component" value="Unassembled WGS sequence"/>
</dbReference>
<reference evidence="3" key="1">
    <citation type="submission" date="2016-06" db="UniProtKB">
        <authorList>
            <consortium name="WormBaseParasite"/>
        </authorList>
    </citation>
    <scope>IDENTIFICATION</scope>
</reference>
<accession>A0A183KXJ7</accession>
<evidence type="ECO:0000313" key="2">
    <source>
        <dbReference type="Proteomes" id="UP000279833"/>
    </source>
</evidence>
<dbReference type="AlphaFoldDB" id="A0A183KXJ7"/>
<dbReference type="WBParaSite" id="SCUD_0001979601-mRNA-1">
    <property type="protein sequence ID" value="SCUD_0001979601-mRNA-1"/>
    <property type="gene ID" value="SCUD_0001979601"/>
</dbReference>
<sequence length="46" mass="5600">MFLDNQLILSMFHDNLVQYHNLGHNDHEIFQQLYEQNPNHSKFLCL</sequence>
<dbReference type="EMBL" id="UZAK01043145">
    <property type="protein sequence ID" value="VDP70297.1"/>
    <property type="molecule type" value="Genomic_DNA"/>
</dbReference>
<organism evidence="3">
    <name type="scientific">Schistosoma curassoni</name>
    <dbReference type="NCBI Taxonomy" id="6186"/>
    <lineage>
        <taxon>Eukaryota</taxon>
        <taxon>Metazoa</taxon>
        <taxon>Spiralia</taxon>
        <taxon>Lophotrochozoa</taxon>
        <taxon>Platyhelminthes</taxon>
        <taxon>Trematoda</taxon>
        <taxon>Digenea</taxon>
        <taxon>Strigeidida</taxon>
        <taxon>Schistosomatoidea</taxon>
        <taxon>Schistosomatidae</taxon>
        <taxon>Schistosoma</taxon>
    </lineage>
</organism>
<evidence type="ECO:0000313" key="1">
    <source>
        <dbReference type="EMBL" id="VDP70297.1"/>
    </source>
</evidence>
<evidence type="ECO:0000313" key="3">
    <source>
        <dbReference type="WBParaSite" id="SCUD_0001979601-mRNA-1"/>
    </source>
</evidence>